<protein>
    <submittedName>
        <fullName evidence="3">VgrG protein</fullName>
    </submittedName>
</protein>
<dbReference type="InterPro" id="IPR017847">
    <property type="entry name" value="T6SS_RhsGE_Vgr_subset"/>
</dbReference>
<sequence>MAADFTNMPNLDMVNANQDHFNLKLKGMDGQTVQVLGFDGLDHGFSQDYHFTVNVALDYAPVMKDFIGTPVQLRMAWDADEVYINGVVSAVSHLGKKVDREEINFTISSPLHPLRFNTQSRVFLNKDVIEIVQEVLLGAGLASSDFKFNAQGAYPKREFVVQYNESDFDFIQRMMSYHGLFYYFEQTSTQAIMQIYDSVTDMPILSGGGELLYQPITGNARPIEAVHALREHSVLKTDYIRVKDYNYRTPEASLKTESKSASDVKGMGVDYLHGENFKTLDEGDRIATLRQQAIDCQRITYVAETDCRGLTPGLKFTLVGHPVSELNGEYMVLEVEHHGDQRAGQGYGENNKGKTYSNRARLLRAGIPFRTEPLSAPMAQGIFTAKIETTGGDYAYVDEQGRYHLRMPYDLSETQEGQASHPVRMAQPYTGNEYGMHFPLHAGTEVAVVCTNGDLDRPIILGAVSNPDTPNTVSAPNHSENVLRTWGGNELSMEDRRGFEKTEMFTRDRKNILTLDANQDGHTIRLATEEGEMEQYAKKTMLLECGDSQTVECGNDREELIKNSQQLMTKNEYIKSHAATDTKLEAGQHILMQAEVEDFKINSAKDMLVNVDGNTSIEVKENNLEMQVTSGNTSIQAAKAITFKGDGGGMIHVGQSGGLIEVSTGGDLTVDGKTITVSAPTINVRGNSVGNN</sequence>
<comment type="similarity">
    <text evidence="1">Belongs to the VgrG protein family.</text>
</comment>
<dbReference type="InterPro" id="IPR037026">
    <property type="entry name" value="Vgr_OB-fold_dom_sf"/>
</dbReference>
<accession>A0A3B1AP26</accession>
<evidence type="ECO:0000256" key="1">
    <source>
        <dbReference type="ARBA" id="ARBA00005558"/>
    </source>
</evidence>
<dbReference type="InterPro" id="IPR006533">
    <property type="entry name" value="T6SS_Vgr_RhsGE"/>
</dbReference>
<dbReference type="SUPFAM" id="SSF69279">
    <property type="entry name" value="Phage tail proteins"/>
    <property type="match status" value="2"/>
</dbReference>
<evidence type="ECO:0000259" key="2">
    <source>
        <dbReference type="Pfam" id="PF04717"/>
    </source>
</evidence>
<gene>
    <name evidence="3" type="ORF">MNBD_GAMMA21-2124</name>
</gene>
<dbReference type="Pfam" id="PF05954">
    <property type="entry name" value="Phage_GPD"/>
    <property type="match status" value="1"/>
</dbReference>
<dbReference type="AlphaFoldDB" id="A0A3B1AP26"/>
<dbReference type="Gene3D" id="2.30.110.50">
    <property type="match status" value="1"/>
</dbReference>
<feature type="domain" description="Gp5/Type VI secretion system Vgr protein OB-fold" evidence="2">
    <location>
        <begin position="409"/>
        <end position="464"/>
    </location>
</feature>
<dbReference type="SUPFAM" id="SSF69255">
    <property type="entry name" value="gp5 N-terminal domain-like"/>
    <property type="match status" value="1"/>
</dbReference>
<evidence type="ECO:0000313" key="3">
    <source>
        <dbReference type="EMBL" id="VAW94446.1"/>
    </source>
</evidence>
<dbReference type="NCBIfam" id="TIGR01646">
    <property type="entry name" value="vgr_GE"/>
    <property type="match status" value="1"/>
</dbReference>
<dbReference type="InterPro" id="IPR006531">
    <property type="entry name" value="Gp5/Vgr_OB"/>
</dbReference>
<dbReference type="SUPFAM" id="SSF69349">
    <property type="entry name" value="Phage fibre proteins"/>
    <property type="match status" value="1"/>
</dbReference>
<reference evidence="3" key="1">
    <citation type="submission" date="2018-06" db="EMBL/GenBank/DDBJ databases">
        <authorList>
            <person name="Zhirakovskaya E."/>
        </authorList>
    </citation>
    <scope>NUCLEOTIDE SEQUENCE</scope>
</reference>
<name>A0A3B1AP26_9ZZZZ</name>
<dbReference type="NCBIfam" id="TIGR03361">
    <property type="entry name" value="VI_Rhs_Vgr"/>
    <property type="match status" value="1"/>
</dbReference>
<organism evidence="3">
    <name type="scientific">hydrothermal vent metagenome</name>
    <dbReference type="NCBI Taxonomy" id="652676"/>
    <lineage>
        <taxon>unclassified sequences</taxon>
        <taxon>metagenomes</taxon>
        <taxon>ecological metagenomes</taxon>
    </lineage>
</organism>
<dbReference type="Gene3D" id="3.55.50.10">
    <property type="entry name" value="Baseplate protein-like domains"/>
    <property type="match status" value="1"/>
</dbReference>
<proteinExistence type="inferred from homology"/>
<dbReference type="Gene3D" id="4.10.220.110">
    <property type="match status" value="1"/>
</dbReference>
<dbReference type="EMBL" id="UOFR01000028">
    <property type="protein sequence ID" value="VAW94446.1"/>
    <property type="molecule type" value="Genomic_DNA"/>
</dbReference>
<dbReference type="Gene3D" id="2.40.50.230">
    <property type="entry name" value="Gp5 N-terminal domain"/>
    <property type="match status" value="1"/>
</dbReference>
<dbReference type="Pfam" id="PF04717">
    <property type="entry name" value="Phage_base_V"/>
    <property type="match status" value="1"/>
</dbReference>